<reference evidence="17" key="1">
    <citation type="submission" date="2012-11" db="EMBL/GenBank/DDBJ databases">
        <title>The Vampirome: Transcriptome and Proteome Analysis of the Submandibular and Accessory Glands of the Vampire Bat and Vector of Human Rabies, Desmodus rotundus.</title>
        <authorList>
            <person name="Francischetti I.M.B."/>
            <person name="Assumpcao T.C.F."/>
            <person name="Ma D."/>
            <person name="Vicente E.C."/>
            <person name="Ribeiro J.M.C."/>
        </authorList>
    </citation>
    <scope>NUCLEOTIDE SEQUENCE</scope>
    <source>
        <tissue evidence="17">Salivary gland</tissue>
    </source>
</reference>
<dbReference type="PANTHER" id="PTHR46838">
    <property type="entry name" value="TUMOR NECROSIS FACTOR RECEPTOR SUPERFAMILY MEMBER 14"/>
    <property type="match status" value="1"/>
</dbReference>
<keyword evidence="8 14" id="KW-0472">Membrane</keyword>
<evidence type="ECO:0000256" key="6">
    <source>
        <dbReference type="ARBA" id="ARBA00022737"/>
    </source>
</evidence>
<feature type="chain" id="PRO_5003932453" evidence="15">
    <location>
        <begin position="39"/>
        <end position="297"/>
    </location>
</feature>
<dbReference type="GO" id="GO:0046642">
    <property type="term" value="P:negative regulation of alpha-beta T cell proliferation"/>
    <property type="evidence" value="ECO:0007669"/>
    <property type="project" value="TreeGrafter"/>
</dbReference>
<evidence type="ECO:0000256" key="3">
    <source>
        <dbReference type="ARBA" id="ARBA00022581"/>
    </source>
</evidence>
<dbReference type="GO" id="GO:0050829">
    <property type="term" value="P:defense response to Gram-negative bacterium"/>
    <property type="evidence" value="ECO:0007669"/>
    <property type="project" value="TreeGrafter"/>
</dbReference>
<keyword evidence="4 14" id="KW-0812">Transmembrane</keyword>
<keyword evidence="10 17" id="KW-0675">Receptor</keyword>
<dbReference type="EMBL" id="GABZ01007226">
    <property type="protein sequence ID" value="JAA46299.1"/>
    <property type="molecule type" value="mRNA"/>
</dbReference>
<dbReference type="Gene3D" id="2.10.50.10">
    <property type="entry name" value="Tumor Necrosis Factor Receptor, subunit A, domain 2"/>
    <property type="match status" value="3"/>
</dbReference>
<dbReference type="FunFam" id="2.10.50.10:FF:000040">
    <property type="entry name" value="Tumor necrosis factor receptor superfamily member 14"/>
    <property type="match status" value="1"/>
</dbReference>
<proteinExistence type="evidence at transcript level"/>
<dbReference type="FunFam" id="2.10.50.10:FF:000009">
    <property type="entry name" value="Tumor necrosis factor receptor superfamily member 14"/>
    <property type="match status" value="1"/>
</dbReference>
<dbReference type="PANTHER" id="PTHR46838:SF1">
    <property type="entry name" value="TUMOR NECROSIS FACTOR RECEPTOR SUPERFAMILY MEMBER 14"/>
    <property type="match status" value="1"/>
</dbReference>
<dbReference type="GO" id="GO:0050830">
    <property type="term" value="P:defense response to Gram-positive bacterium"/>
    <property type="evidence" value="ECO:0007669"/>
    <property type="project" value="TreeGrafter"/>
</dbReference>
<keyword evidence="9 12" id="KW-1015">Disulfide bond</keyword>
<keyword evidence="3" id="KW-0945">Host-virus interaction</keyword>
<feature type="repeat" description="TNFR-Cys" evidence="12">
    <location>
        <begin position="77"/>
        <end position="119"/>
    </location>
</feature>
<evidence type="ECO:0000313" key="17">
    <source>
        <dbReference type="EMBL" id="JAA46299.1"/>
    </source>
</evidence>
<feature type="region of interest" description="Disordered" evidence="13">
    <location>
        <begin position="277"/>
        <end position="297"/>
    </location>
</feature>
<dbReference type="GO" id="GO:0009897">
    <property type="term" value="C:external side of plasma membrane"/>
    <property type="evidence" value="ECO:0007669"/>
    <property type="project" value="TreeGrafter"/>
</dbReference>
<feature type="repeat" description="TNFR-Cys" evidence="12">
    <location>
        <begin position="120"/>
        <end position="162"/>
    </location>
</feature>
<protein>
    <submittedName>
        <fullName evidence="17">Putative tumor necrosis factor receptor superfamily member 14</fullName>
    </submittedName>
</protein>
<evidence type="ECO:0000256" key="9">
    <source>
        <dbReference type="ARBA" id="ARBA00023157"/>
    </source>
</evidence>
<evidence type="ECO:0000256" key="14">
    <source>
        <dbReference type="SAM" id="Phobius"/>
    </source>
</evidence>
<dbReference type="GO" id="GO:0002720">
    <property type="term" value="P:positive regulation of cytokine production involved in immune response"/>
    <property type="evidence" value="ECO:0007669"/>
    <property type="project" value="TreeGrafter"/>
</dbReference>
<evidence type="ECO:0000256" key="5">
    <source>
        <dbReference type="ARBA" id="ARBA00022729"/>
    </source>
</evidence>
<dbReference type="PROSITE" id="PS00652">
    <property type="entry name" value="TNFR_NGFR_1"/>
    <property type="match status" value="1"/>
</dbReference>
<evidence type="ECO:0000256" key="8">
    <source>
        <dbReference type="ARBA" id="ARBA00023136"/>
    </source>
</evidence>
<evidence type="ECO:0000256" key="11">
    <source>
        <dbReference type="ARBA" id="ARBA00023180"/>
    </source>
</evidence>
<evidence type="ECO:0000256" key="2">
    <source>
        <dbReference type="ARBA" id="ARBA00022553"/>
    </source>
</evidence>
<accession>K9IZM2</accession>
<dbReference type="GO" id="GO:2000406">
    <property type="term" value="P:positive regulation of T cell migration"/>
    <property type="evidence" value="ECO:0007669"/>
    <property type="project" value="TreeGrafter"/>
</dbReference>
<dbReference type="Pfam" id="PF00020">
    <property type="entry name" value="TNFR_c6"/>
    <property type="match status" value="3"/>
</dbReference>
<name>K9IZM2_DESRO</name>
<dbReference type="FunFam" id="2.10.50.10:FF:000007">
    <property type="entry name" value="TNF receptor superfamily member 14"/>
    <property type="match status" value="1"/>
</dbReference>
<keyword evidence="6" id="KW-0677">Repeat</keyword>
<comment type="subcellular location">
    <subcellularLocation>
        <location evidence="1">Membrane</location>
        <topology evidence="1">Single-pass type I membrane protein</topology>
    </subcellularLocation>
</comment>
<dbReference type="PROSITE" id="PS50050">
    <property type="entry name" value="TNFR_NGFR_2"/>
    <property type="match status" value="2"/>
</dbReference>
<feature type="transmembrane region" description="Helical" evidence="14">
    <location>
        <begin position="207"/>
        <end position="228"/>
    </location>
</feature>
<evidence type="ECO:0000256" key="15">
    <source>
        <dbReference type="SAM" id="SignalP"/>
    </source>
</evidence>
<dbReference type="InterPro" id="IPR001368">
    <property type="entry name" value="TNFR/NGFR_Cys_rich_reg"/>
</dbReference>
<feature type="domain" description="TNFR-Cys" evidence="16">
    <location>
        <begin position="120"/>
        <end position="162"/>
    </location>
</feature>
<feature type="signal peptide" evidence="15">
    <location>
        <begin position="1"/>
        <end position="38"/>
    </location>
</feature>
<dbReference type="SUPFAM" id="SSF57586">
    <property type="entry name" value="TNF receptor-like"/>
    <property type="match status" value="2"/>
</dbReference>
<keyword evidence="2" id="KW-0597">Phosphoprotein</keyword>
<feature type="disulfide bond" evidence="12">
    <location>
        <begin position="144"/>
        <end position="162"/>
    </location>
</feature>
<dbReference type="SMART" id="SM00208">
    <property type="entry name" value="TNFR"/>
    <property type="match status" value="4"/>
</dbReference>
<evidence type="ECO:0000256" key="4">
    <source>
        <dbReference type="ARBA" id="ARBA00022692"/>
    </source>
</evidence>
<evidence type="ECO:0000256" key="10">
    <source>
        <dbReference type="ARBA" id="ARBA00023170"/>
    </source>
</evidence>
<dbReference type="PROSITE" id="PS51257">
    <property type="entry name" value="PROKAR_LIPOPROTEIN"/>
    <property type="match status" value="1"/>
</dbReference>
<evidence type="ECO:0000256" key="13">
    <source>
        <dbReference type="SAM" id="MobiDB-lite"/>
    </source>
</evidence>
<dbReference type="CDD" id="cd10582">
    <property type="entry name" value="TNFRSF14"/>
    <property type="match status" value="1"/>
</dbReference>
<evidence type="ECO:0000256" key="12">
    <source>
        <dbReference type="PROSITE-ProRule" id="PRU00206"/>
    </source>
</evidence>
<evidence type="ECO:0000259" key="16">
    <source>
        <dbReference type="PROSITE" id="PS50050"/>
    </source>
</evidence>
<evidence type="ECO:0000256" key="7">
    <source>
        <dbReference type="ARBA" id="ARBA00022989"/>
    </source>
</evidence>
<evidence type="ECO:0000256" key="1">
    <source>
        <dbReference type="ARBA" id="ARBA00004479"/>
    </source>
</evidence>
<feature type="domain" description="TNFR-Cys" evidence="16">
    <location>
        <begin position="77"/>
        <end position="119"/>
    </location>
</feature>
<keyword evidence="5 15" id="KW-0732">Signal</keyword>
<dbReference type="InterPro" id="IPR022332">
    <property type="entry name" value="TNFR_14"/>
</dbReference>
<comment type="caution">
    <text evidence="12">Lacks conserved residue(s) required for the propagation of feature annotation.</text>
</comment>
<organism evidence="17">
    <name type="scientific">Desmodus rotundus</name>
    <name type="common">Vampire bat</name>
    <dbReference type="NCBI Taxonomy" id="9430"/>
    <lineage>
        <taxon>Eukaryota</taxon>
        <taxon>Metazoa</taxon>
        <taxon>Chordata</taxon>
        <taxon>Craniata</taxon>
        <taxon>Vertebrata</taxon>
        <taxon>Euteleostomi</taxon>
        <taxon>Mammalia</taxon>
        <taxon>Eutheria</taxon>
        <taxon>Laurasiatheria</taxon>
        <taxon>Chiroptera</taxon>
        <taxon>Yangochiroptera</taxon>
        <taxon>Phyllostomidae</taxon>
        <taxon>Desmodontinae</taxon>
        <taxon>Desmodus</taxon>
    </lineage>
</organism>
<keyword evidence="11" id="KW-0325">Glycoprotein</keyword>
<feature type="disulfide bond" evidence="12">
    <location>
        <begin position="78"/>
        <end position="93"/>
    </location>
</feature>
<dbReference type="InterPro" id="IPR034031">
    <property type="entry name" value="TNFRSF14/UL144_N"/>
</dbReference>
<dbReference type="PRINTS" id="PR01965">
    <property type="entry name" value="TNFACTORR14"/>
</dbReference>
<keyword evidence="7 14" id="KW-1133">Transmembrane helix</keyword>
<sequence>MEPLKAWEPPRWSLEPTADALSLALVLVFLGCPRCALAKTSCKADEYPVGDYCCPKCRPGYRVKEACRGSKATLCAPCTRGTFTAHLNGLDQCLQCRVCDPDMGLVTRQKCSSTANTVCGCDQGHFCVSHDGDQCAECRAHSVCRPGQRVQAAGTEHRDTVCEDCPPGTFSPNGTLAACQPWTQCSRPLQVQAKPGTNSTDVTCSFWAFWLLLLLAVFVLCVVIIFILKRSRSCGLSQKLRVSQGNRQQAEGHTAAIQPLGVTQVLPDVTTVAVEETAPLSPKRAPTADQWPQGAAT</sequence>
<dbReference type="AlphaFoldDB" id="K9IZM2"/>